<dbReference type="PANTHER" id="PTHR38340:SF1">
    <property type="entry name" value="S-LAYER PROTEIN"/>
    <property type="match status" value="1"/>
</dbReference>
<dbReference type="GO" id="GO:0005509">
    <property type="term" value="F:calcium ion binding"/>
    <property type="evidence" value="ECO:0007669"/>
    <property type="project" value="InterPro"/>
</dbReference>
<proteinExistence type="predicted"/>
<dbReference type="Gene3D" id="2.150.10.10">
    <property type="entry name" value="Serralysin-like metalloprotease, C-terminal"/>
    <property type="match status" value="10"/>
</dbReference>
<gene>
    <name evidence="4" type="ORF">GGR12_001576</name>
</gene>
<dbReference type="PROSITE" id="PS00330">
    <property type="entry name" value="HEMOLYSIN_CALCIUM"/>
    <property type="match status" value="12"/>
</dbReference>
<keyword evidence="2" id="KW-0964">Secreted</keyword>
<protein>
    <submittedName>
        <fullName evidence="4">Ca2+-binding RTX toxin-like protein</fullName>
    </submittedName>
</protein>
<dbReference type="GO" id="GO:0005576">
    <property type="term" value="C:extracellular region"/>
    <property type="evidence" value="ECO:0007669"/>
    <property type="project" value="UniProtKB-SubCell"/>
</dbReference>
<organism evidence="4 5">
    <name type="scientific">Brevundimonas lenta</name>
    <dbReference type="NCBI Taxonomy" id="424796"/>
    <lineage>
        <taxon>Bacteria</taxon>
        <taxon>Pseudomonadati</taxon>
        <taxon>Pseudomonadota</taxon>
        <taxon>Alphaproteobacteria</taxon>
        <taxon>Caulobacterales</taxon>
        <taxon>Caulobacteraceae</taxon>
        <taxon>Brevundimonas</taxon>
    </lineage>
</organism>
<evidence type="ECO:0000256" key="2">
    <source>
        <dbReference type="ARBA" id="ARBA00022525"/>
    </source>
</evidence>
<comment type="caution">
    <text evidence="4">The sequence shown here is derived from an EMBL/GenBank/DDBJ whole genome shotgun (WGS) entry which is preliminary data.</text>
</comment>
<keyword evidence="5" id="KW-1185">Reference proteome</keyword>
<accession>A0A7W6NNT5</accession>
<evidence type="ECO:0000313" key="4">
    <source>
        <dbReference type="EMBL" id="MBB4082710.1"/>
    </source>
</evidence>
<name>A0A7W6NNT5_9CAUL</name>
<dbReference type="InterPro" id="IPR050557">
    <property type="entry name" value="RTX_toxin/Mannuronan_C5-epim"/>
</dbReference>
<dbReference type="RefSeq" id="WP_183203879.1">
    <property type="nucleotide sequence ID" value="NZ_BAAAER010000001.1"/>
</dbReference>
<evidence type="ECO:0000313" key="5">
    <source>
        <dbReference type="Proteomes" id="UP000529946"/>
    </source>
</evidence>
<reference evidence="4 5" key="1">
    <citation type="submission" date="2020-08" db="EMBL/GenBank/DDBJ databases">
        <title>Genomic Encyclopedia of Type Strains, Phase IV (KMG-IV): sequencing the most valuable type-strain genomes for metagenomic binning, comparative biology and taxonomic classification.</title>
        <authorList>
            <person name="Goeker M."/>
        </authorList>
    </citation>
    <scope>NUCLEOTIDE SEQUENCE [LARGE SCALE GENOMIC DNA]</scope>
    <source>
        <strain evidence="4 5">DSM 23960</strain>
    </source>
</reference>
<dbReference type="Proteomes" id="UP000529946">
    <property type="component" value="Unassembled WGS sequence"/>
</dbReference>
<dbReference type="PANTHER" id="PTHR38340">
    <property type="entry name" value="S-LAYER PROTEIN"/>
    <property type="match status" value="1"/>
</dbReference>
<sequence>MPTINGDAGNNALTGESGADTINGLDGNDALDGLEGNDTLNGGAGHDILFGYTGDDRLNGDDGDDILEGEAGNDILNGGAGFDIASYLNATASVTVNLGLPSQNTGTSTGTDTFTSIEGVYGSAFNDVLTGDGGANLLDGAEGADRLSGGGGDDILQAMGAEVVAGDWFSGGEGFDTLLLLDGARLNLATIGADIEALVSDTGGSIGAGQLDNFVYIDTASLTLNVAGVADLRGVDVYTPEFYLSVAGVTLNLDGNTFNAHNIRGSSGADVVYGGALNDKIEGNGGNDILAGGAGDDQILAAGGADRLSGDAGDDFLSGFAGDDVLEGGDGKDRLAGGDGADILRGGAGDDSLFDFQEDGSDHLYGGDGNDRLELSLSFYHQPGTPIPADVNVIDGGDGDDVFVLGGTPVGSMSYTLHGGAGVDRIDIGITNQNADYTSIIFDGFEELVGTEGGRFTAAQLDQFTYFYTGYGNNRIVTVASAGTVDVRDATAFTSRVAFGVGGVNFTAEGSQLYFTIFGSTGSDTFTGGLGADTVTGGAGNDRLDGGAGSTGDVAIFSGPQSQYSYLNLADGWIQVTGPDGVDLIRNFSRLEFGDFTYLTLAPGLTHFGQAAGETVNGTALRDTINGQGGNDVLRGFEGNDYLDGGAGDDRLEGGAGSNSLDGGAGNDIIDGGNSLAGYASGGDGNDWFANVAAANGGAGDDSYIGIAEIYGEDSASGTDSYYSFAASTSLTYGLQYIENLYFSWDGSQTPFGVGHQVHASHVGTGNERANIIVGASAGDQLYGMGGADVLQGQGGNDTLEGGDGTDTAVFRGARSAYTITATSFGAIVSGPDGVDTLTGIERLQFDDGLYSLAGAPLPSTTNGTAGADTINGTAGVNTVYGEGGDDTIRGAAGDDIIDGGAGTDTAVFSGLRSAYSITTISGVTTVTGPDGSDTLTNVERLQFDDGLFLWNGAPVPMAINGTSDGDIIVANAGSDIVAAGDGDDVITGAAGDDLIDGGAGTDTAIFTDAPTTVTVEGGVVTVTGPDGTDILTSVERLRFGAMEVSVQALLANSRFGSSTGETLVGGSSSEALFGLAGDDTLNGAGGDDTLNGGAGVDVLNGGAGFDTVDYGSAASGVTARLDILRATNDGDGGTDTFYLVEAITGSAFNDLLVGGIGDNTLRGGLGADLLLGQDGNDTLWGGSGVSNTLQGGLGDDRYVLEALDSVVEVAGQGTDTVEARINAYNLANNVENLIYGGTGAFSGTGNALNNVMTGGAGDDLLRGRGGIDSLVGGSGIDTADYSQAAAGVHARLDVMRAVNDGDGATDTYTSIEAILGSAFNDTLVGGVLGDRLSGGLGADTLLGMLGDDVLAGGQGLANQLQGGLGDDLYVLDAYDTIVELAGEGIDTIEAHVGAHVMAANVEKMFYVGNNKFYGTGNAGDNIITGGVGDDILKGMGGFDQLFGGAGQDEVQVRGSKAQYAIFAEGAGYRIVDLVAGRDGAIYVESIETLRFMTGNTKTVLTYGAAATPDLSAKGAGPLVSPMLADDAFVLPALDDKAGPQVLPVQDELAFEGAGSGGASGMETGFHGFADAPLFIGGMFGPHMDGHAHDGWIV</sequence>
<evidence type="ECO:0000256" key="1">
    <source>
        <dbReference type="ARBA" id="ARBA00004613"/>
    </source>
</evidence>
<dbReference type="Pfam" id="PF00353">
    <property type="entry name" value="HemolysinCabind"/>
    <property type="match status" value="16"/>
</dbReference>
<dbReference type="EMBL" id="JACIDM010000002">
    <property type="protein sequence ID" value="MBB4082710.1"/>
    <property type="molecule type" value="Genomic_DNA"/>
</dbReference>
<dbReference type="InterPro" id="IPR011049">
    <property type="entry name" value="Serralysin-like_metalloprot_C"/>
</dbReference>
<feature type="region of interest" description="Disordered" evidence="3">
    <location>
        <begin position="1"/>
        <end position="20"/>
    </location>
</feature>
<comment type="subcellular location">
    <subcellularLocation>
        <location evidence="1">Secreted</location>
    </subcellularLocation>
</comment>
<dbReference type="SUPFAM" id="SSF51120">
    <property type="entry name" value="beta-Roll"/>
    <property type="match status" value="10"/>
</dbReference>
<dbReference type="InterPro" id="IPR018511">
    <property type="entry name" value="Hemolysin-typ_Ca-bd_CS"/>
</dbReference>
<dbReference type="InterPro" id="IPR001343">
    <property type="entry name" value="Hemolysn_Ca-bd"/>
</dbReference>
<evidence type="ECO:0000256" key="3">
    <source>
        <dbReference type="SAM" id="MobiDB-lite"/>
    </source>
</evidence>
<dbReference type="PRINTS" id="PR00313">
    <property type="entry name" value="CABNDNGRPT"/>
</dbReference>